<evidence type="ECO:0000256" key="3">
    <source>
        <dbReference type="ARBA" id="ARBA00022840"/>
    </source>
</evidence>
<keyword evidence="4" id="KW-0143">Chaperone</keyword>
<evidence type="ECO:0000256" key="1">
    <source>
        <dbReference type="ARBA" id="ARBA00006607"/>
    </source>
</evidence>
<dbReference type="SUPFAM" id="SSF48592">
    <property type="entry name" value="GroEL equatorial domain-like"/>
    <property type="match status" value="1"/>
</dbReference>
<dbReference type="InterPro" id="IPR018370">
    <property type="entry name" value="Chaperonin_Cpn60_CS"/>
</dbReference>
<dbReference type="NCBIfam" id="NF009488">
    <property type="entry name" value="PRK12850.1"/>
    <property type="match status" value="1"/>
</dbReference>
<organism evidence="6 7">
    <name type="scientific">Populus trichocarpa</name>
    <name type="common">Western balsam poplar</name>
    <name type="synonym">Populus balsamifera subsp. trichocarpa</name>
    <dbReference type="NCBI Taxonomy" id="3694"/>
    <lineage>
        <taxon>Eukaryota</taxon>
        <taxon>Viridiplantae</taxon>
        <taxon>Streptophyta</taxon>
        <taxon>Embryophyta</taxon>
        <taxon>Tracheophyta</taxon>
        <taxon>Spermatophyta</taxon>
        <taxon>Magnoliopsida</taxon>
        <taxon>eudicotyledons</taxon>
        <taxon>Gunneridae</taxon>
        <taxon>Pentapetalae</taxon>
        <taxon>rosids</taxon>
        <taxon>fabids</taxon>
        <taxon>Malpighiales</taxon>
        <taxon>Salicaceae</taxon>
        <taxon>Saliceae</taxon>
        <taxon>Populus</taxon>
    </lineage>
</organism>
<dbReference type="Gene3D" id="3.50.7.10">
    <property type="entry name" value="GroEL"/>
    <property type="match status" value="1"/>
</dbReference>
<dbReference type="NCBIfam" id="NF009489">
    <property type="entry name" value="PRK12851.1"/>
    <property type="match status" value="1"/>
</dbReference>
<dbReference type="SUPFAM" id="SSF52029">
    <property type="entry name" value="GroEL apical domain-like"/>
    <property type="match status" value="1"/>
</dbReference>
<dbReference type="Gene3D" id="3.30.260.10">
    <property type="entry name" value="TCP-1-like chaperonin intermediate domain"/>
    <property type="match status" value="1"/>
</dbReference>
<gene>
    <name evidence="6" type="ORF">POPTR_015G122800</name>
</gene>
<dbReference type="AlphaFoldDB" id="A0A3N7G1B1"/>
<keyword evidence="2" id="KW-0547">Nucleotide-binding</keyword>
<dbReference type="PROSITE" id="PS00296">
    <property type="entry name" value="CHAPERONINS_CPN60"/>
    <property type="match status" value="1"/>
</dbReference>
<evidence type="ECO:0000313" key="6">
    <source>
        <dbReference type="EMBL" id="RQP00978.1"/>
    </source>
</evidence>
<keyword evidence="7" id="KW-1185">Reference proteome</keyword>
<dbReference type="GO" id="GO:0042026">
    <property type="term" value="P:protein refolding"/>
    <property type="evidence" value="ECO:0007669"/>
    <property type="project" value="InterPro"/>
</dbReference>
<dbReference type="Pfam" id="PF00118">
    <property type="entry name" value="Cpn60_TCP1"/>
    <property type="match status" value="1"/>
</dbReference>
<dbReference type="GO" id="GO:0140662">
    <property type="term" value="F:ATP-dependent protein folding chaperone"/>
    <property type="evidence" value="ECO:0007669"/>
    <property type="project" value="InterPro"/>
</dbReference>
<dbReference type="PANTHER" id="PTHR45633">
    <property type="entry name" value="60 KDA HEAT SHOCK PROTEIN, MITOCHONDRIAL"/>
    <property type="match status" value="1"/>
</dbReference>
<dbReference type="FunFam" id="3.50.7.10:FF:000001">
    <property type="entry name" value="60 kDa chaperonin"/>
    <property type="match status" value="1"/>
</dbReference>
<sequence length="467" mass="49642">MVASKMNDMAGDGTTTAIILAREMIKTGMLAVTFGANPVFVKKGMDMAVKELVKVLKKNSFPVKGKDDIKAVASISAGNDEFVGNLIAETIEKIGSDGVISLESSSTSDTFVIIEEGMKFDKGYMSPQFITNQEKSLVEFDKAKVLVTDQKIANVQEIVPVLEKTTQLSVPLLIIAEDISKPVLETLVLNKMKGLLNVAVVKCPGFGDRKKALLQDIALMTGADFLSGDFGLTLGSVTSDQLGIARKVTITSNSTTIVADSATKAEIQARILQIKKDLAETDNAALSRKLSERIAKLSGGVAVIKVGAHTETELEDRKLRIEDAKNATFAAMDEGIVPGGGATYVHLSEQISSIKNSMKDENEKIGADIVAKALLAPAKTIATNAGVDGAVVVENIRSCDWRTGYNAMTGRYEDLLNAGVVDPCRVSRCALQSAVSIAGIVLTTQAVLVEKIKKPKPAVPYVPGITP</sequence>
<protein>
    <submittedName>
        <fullName evidence="6">Uncharacterized protein</fullName>
    </submittedName>
</protein>
<evidence type="ECO:0000256" key="2">
    <source>
        <dbReference type="ARBA" id="ARBA00022741"/>
    </source>
</evidence>
<dbReference type="EMBL" id="CM009304">
    <property type="protein sequence ID" value="RQP00978.1"/>
    <property type="molecule type" value="Genomic_DNA"/>
</dbReference>
<dbReference type="SUPFAM" id="SSF54849">
    <property type="entry name" value="GroEL-intermediate domain like"/>
    <property type="match status" value="2"/>
</dbReference>
<dbReference type="InterPro" id="IPR027409">
    <property type="entry name" value="GroEL-like_apical_dom_sf"/>
</dbReference>
<name>A0A3N7G1B1_POPTR</name>
<dbReference type="PRINTS" id="PR00298">
    <property type="entry name" value="CHAPERONIN60"/>
</dbReference>
<dbReference type="InterPro" id="IPR027413">
    <property type="entry name" value="GROEL-like_equatorial_sf"/>
</dbReference>
<dbReference type="InterPro" id="IPR002423">
    <property type="entry name" value="Cpn60/GroEL/TCP-1"/>
</dbReference>
<reference evidence="6 7" key="1">
    <citation type="journal article" date="2006" name="Science">
        <title>The genome of black cottonwood, Populus trichocarpa (Torr. &amp; Gray).</title>
        <authorList>
            <person name="Tuskan G.A."/>
            <person name="Difazio S."/>
            <person name="Jansson S."/>
            <person name="Bohlmann J."/>
            <person name="Grigoriev I."/>
            <person name="Hellsten U."/>
            <person name="Putnam N."/>
            <person name="Ralph S."/>
            <person name="Rombauts S."/>
            <person name="Salamov A."/>
            <person name="Schein J."/>
            <person name="Sterck L."/>
            <person name="Aerts A."/>
            <person name="Bhalerao R.R."/>
            <person name="Bhalerao R.P."/>
            <person name="Blaudez D."/>
            <person name="Boerjan W."/>
            <person name="Brun A."/>
            <person name="Brunner A."/>
            <person name="Busov V."/>
            <person name="Campbell M."/>
            <person name="Carlson J."/>
            <person name="Chalot M."/>
            <person name="Chapman J."/>
            <person name="Chen G.L."/>
            <person name="Cooper D."/>
            <person name="Coutinho P.M."/>
            <person name="Couturier J."/>
            <person name="Covert S."/>
            <person name="Cronk Q."/>
            <person name="Cunningham R."/>
            <person name="Davis J."/>
            <person name="Degroeve S."/>
            <person name="Dejardin A."/>
            <person name="Depamphilis C."/>
            <person name="Detter J."/>
            <person name="Dirks B."/>
            <person name="Dubchak I."/>
            <person name="Duplessis S."/>
            <person name="Ehlting J."/>
            <person name="Ellis B."/>
            <person name="Gendler K."/>
            <person name="Goodstein D."/>
            <person name="Gribskov M."/>
            <person name="Grimwood J."/>
            <person name="Groover A."/>
            <person name="Gunter L."/>
            <person name="Hamberger B."/>
            <person name="Heinze B."/>
            <person name="Helariutta Y."/>
            <person name="Henrissat B."/>
            <person name="Holligan D."/>
            <person name="Holt R."/>
            <person name="Huang W."/>
            <person name="Islam-Faridi N."/>
            <person name="Jones S."/>
            <person name="Jones-Rhoades M."/>
            <person name="Jorgensen R."/>
            <person name="Joshi C."/>
            <person name="Kangasjarvi J."/>
            <person name="Karlsson J."/>
            <person name="Kelleher C."/>
            <person name="Kirkpatrick R."/>
            <person name="Kirst M."/>
            <person name="Kohler A."/>
            <person name="Kalluri U."/>
            <person name="Larimer F."/>
            <person name="Leebens-Mack J."/>
            <person name="Leple J.C."/>
            <person name="Locascio P."/>
            <person name="Lou Y."/>
            <person name="Lucas S."/>
            <person name="Martin F."/>
            <person name="Montanini B."/>
            <person name="Napoli C."/>
            <person name="Nelson D.R."/>
            <person name="Nelson C."/>
            <person name="Nieminen K."/>
            <person name="Nilsson O."/>
            <person name="Pereda V."/>
            <person name="Peter G."/>
            <person name="Philippe R."/>
            <person name="Pilate G."/>
            <person name="Poliakov A."/>
            <person name="Razumovskaya J."/>
            <person name="Richardson P."/>
            <person name="Rinaldi C."/>
            <person name="Ritland K."/>
            <person name="Rouze P."/>
            <person name="Ryaboy D."/>
            <person name="Schmutz J."/>
            <person name="Schrader J."/>
            <person name="Segerman B."/>
            <person name="Shin H."/>
            <person name="Siddiqui A."/>
            <person name="Sterky F."/>
            <person name="Terry A."/>
            <person name="Tsai C.J."/>
            <person name="Uberbacher E."/>
            <person name="Unneberg P."/>
            <person name="Vahala J."/>
            <person name="Wall K."/>
            <person name="Wessler S."/>
            <person name="Yang G."/>
            <person name="Yin T."/>
            <person name="Douglas C."/>
            <person name="Marra M."/>
            <person name="Sandberg G."/>
            <person name="Van de Peer Y."/>
            <person name="Rokhsar D."/>
        </authorList>
    </citation>
    <scope>NUCLEOTIDE SEQUENCE [LARGE SCALE GENOMIC DNA]</scope>
    <source>
        <strain evidence="7">cv. Nisqually</strain>
    </source>
</reference>
<dbReference type="Gene3D" id="1.10.560.10">
    <property type="entry name" value="GroEL-like equatorial domain"/>
    <property type="match status" value="1"/>
</dbReference>
<comment type="similarity">
    <text evidence="1 5">Belongs to the chaperonin (HSP60) family.</text>
</comment>
<dbReference type="InterPro" id="IPR027410">
    <property type="entry name" value="TCP-1-like_intermed_sf"/>
</dbReference>
<evidence type="ECO:0000313" key="7">
    <source>
        <dbReference type="Proteomes" id="UP000006729"/>
    </source>
</evidence>
<keyword evidence="3" id="KW-0067">ATP-binding</keyword>
<dbReference type="NCBIfam" id="NF009487">
    <property type="entry name" value="PRK12849.1"/>
    <property type="match status" value="1"/>
</dbReference>
<evidence type="ECO:0000256" key="4">
    <source>
        <dbReference type="ARBA" id="ARBA00023186"/>
    </source>
</evidence>
<accession>A0A3N7G1B1</accession>
<dbReference type="NCBIfam" id="NF000592">
    <property type="entry name" value="PRK00013.1"/>
    <property type="match status" value="1"/>
</dbReference>
<dbReference type="InterPro" id="IPR001844">
    <property type="entry name" value="Cpn60/GroEL"/>
</dbReference>
<proteinExistence type="inferred from homology"/>
<evidence type="ECO:0000256" key="5">
    <source>
        <dbReference type="RuleBase" id="RU000418"/>
    </source>
</evidence>
<dbReference type="CDD" id="cd03344">
    <property type="entry name" value="GroEL"/>
    <property type="match status" value="1"/>
</dbReference>
<dbReference type="Proteomes" id="UP000006729">
    <property type="component" value="Chromosome 15"/>
</dbReference>
<dbReference type="GO" id="GO:0005524">
    <property type="term" value="F:ATP binding"/>
    <property type="evidence" value="ECO:0007669"/>
    <property type="project" value="UniProtKB-KW"/>
</dbReference>